<dbReference type="Pfam" id="PF01915">
    <property type="entry name" value="Glyco_hydro_3_C"/>
    <property type="match status" value="1"/>
</dbReference>
<keyword evidence="8" id="KW-0378">Hydrolase</keyword>
<dbReference type="SUPFAM" id="SSF51445">
    <property type="entry name" value="(Trans)glycosidases"/>
    <property type="match status" value="1"/>
</dbReference>
<keyword evidence="10" id="KW-0119">Carbohydrate metabolism</keyword>
<accession>A0ABR3VZH3</accession>
<comment type="subcellular location">
    <subcellularLocation>
        <location evidence="2">Secreted</location>
    </subcellularLocation>
</comment>
<comment type="pathway">
    <text evidence="3">Glycan metabolism; cellulose degradation.</text>
</comment>
<evidence type="ECO:0000256" key="2">
    <source>
        <dbReference type="ARBA" id="ARBA00004613"/>
    </source>
</evidence>
<dbReference type="Proteomes" id="UP001583177">
    <property type="component" value="Unassembled WGS sequence"/>
</dbReference>
<dbReference type="SUPFAM" id="SSF52279">
    <property type="entry name" value="Beta-D-glucan exohydrolase, C-terminal domain"/>
    <property type="match status" value="1"/>
</dbReference>
<dbReference type="EMBL" id="JAWRVE010000203">
    <property type="protein sequence ID" value="KAL1849333.1"/>
    <property type="molecule type" value="Genomic_DNA"/>
</dbReference>
<evidence type="ECO:0000256" key="8">
    <source>
        <dbReference type="ARBA" id="ARBA00022801"/>
    </source>
</evidence>
<dbReference type="InterPro" id="IPR013783">
    <property type="entry name" value="Ig-like_fold"/>
</dbReference>
<keyword evidence="11" id="KW-0326">Glycosidase</keyword>
<dbReference type="SMART" id="SM01217">
    <property type="entry name" value="Fn3_like"/>
    <property type="match status" value="1"/>
</dbReference>
<dbReference type="PRINTS" id="PR00133">
    <property type="entry name" value="GLHYDRLASE3"/>
</dbReference>
<dbReference type="Gene3D" id="2.60.40.10">
    <property type="entry name" value="Immunoglobulins"/>
    <property type="match status" value="1"/>
</dbReference>
<dbReference type="InterPro" id="IPR017853">
    <property type="entry name" value="GH"/>
</dbReference>
<dbReference type="Gene3D" id="3.20.20.300">
    <property type="entry name" value="Glycoside hydrolase, family 3, N-terminal domain"/>
    <property type="match status" value="1"/>
</dbReference>
<feature type="signal peptide" evidence="18">
    <location>
        <begin position="1"/>
        <end position="17"/>
    </location>
</feature>
<evidence type="ECO:0000256" key="5">
    <source>
        <dbReference type="ARBA" id="ARBA00012744"/>
    </source>
</evidence>
<evidence type="ECO:0000256" key="3">
    <source>
        <dbReference type="ARBA" id="ARBA00004987"/>
    </source>
</evidence>
<evidence type="ECO:0000313" key="20">
    <source>
        <dbReference type="EMBL" id="KAL1849333.1"/>
    </source>
</evidence>
<keyword evidence="9" id="KW-0325">Glycoprotein</keyword>
<protein>
    <recommendedName>
        <fullName evidence="14">Probable beta-glucosidase G</fullName>
        <ecNumber evidence="5">3.2.1.21</ecNumber>
    </recommendedName>
    <alternativeName>
        <fullName evidence="15">Beta-D-glucoside glucohydrolase G</fullName>
    </alternativeName>
    <alternativeName>
        <fullName evidence="16">Cellobiase G</fullName>
    </alternativeName>
    <alternativeName>
        <fullName evidence="17">Gentiobiase G</fullName>
    </alternativeName>
</protein>
<keyword evidence="21" id="KW-1185">Reference proteome</keyword>
<dbReference type="EC" id="3.2.1.21" evidence="5"/>
<reference evidence="20 21" key="1">
    <citation type="journal article" date="2024" name="IMA Fungus">
        <title>IMA Genome - F19 : A genome assembly and annotation guide to empower mycologists, including annotated draft genome sequences of Ceratocystis pirilliformis, Diaporthe australafricana, Fusarium ophioides, Paecilomyces lecythidis, and Sporothrix stenoceras.</title>
        <authorList>
            <person name="Aylward J."/>
            <person name="Wilson A.M."/>
            <person name="Visagie C.M."/>
            <person name="Spraker J."/>
            <person name="Barnes I."/>
            <person name="Buitendag C."/>
            <person name="Ceriani C."/>
            <person name="Del Mar Angel L."/>
            <person name="du Plessis D."/>
            <person name="Fuchs T."/>
            <person name="Gasser K."/>
            <person name="Kramer D."/>
            <person name="Li W."/>
            <person name="Munsamy K."/>
            <person name="Piso A."/>
            <person name="Price J.L."/>
            <person name="Sonnekus B."/>
            <person name="Thomas C."/>
            <person name="van der Nest A."/>
            <person name="van Dijk A."/>
            <person name="van Heerden A."/>
            <person name="van Vuuren N."/>
            <person name="Yilmaz N."/>
            <person name="Duong T.A."/>
            <person name="van der Merwe N.A."/>
            <person name="Wingfield M.J."/>
            <person name="Wingfield B.D."/>
        </authorList>
    </citation>
    <scope>NUCLEOTIDE SEQUENCE [LARGE SCALE GENOMIC DNA]</scope>
    <source>
        <strain evidence="20 21">CMW 18300</strain>
    </source>
</reference>
<comment type="similarity">
    <text evidence="4">Belongs to the glycosyl hydrolase 3 family.</text>
</comment>
<evidence type="ECO:0000256" key="10">
    <source>
        <dbReference type="ARBA" id="ARBA00023277"/>
    </source>
</evidence>
<evidence type="ECO:0000256" key="11">
    <source>
        <dbReference type="ARBA" id="ARBA00023295"/>
    </source>
</evidence>
<evidence type="ECO:0000256" key="12">
    <source>
        <dbReference type="ARBA" id="ARBA00023326"/>
    </source>
</evidence>
<evidence type="ECO:0000259" key="19">
    <source>
        <dbReference type="SMART" id="SM01217"/>
    </source>
</evidence>
<organism evidence="20 21">
    <name type="scientific">Diaporthe australafricana</name>
    <dbReference type="NCBI Taxonomy" id="127596"/>
    <lineage>
        <taxon>Eukaryota</taxon>
        <taxon>Fungi</taxon>
        <taxon>Dikarya</taxon>
        <taxon>Ascomycota</taxon>
        <taxon>Pezizomycotina</taxon>
        <taxon>Sordariomycetes</taxon>
        <taxon>Sordariomycetidae</taxon>
        <taxon>Diaporthales</taxon>
        <taxon>Diaporthaceae</taxon>
        <taxon>Diaporthe</taxon>
    </lineage>
</organism>
<dbReference type="InterPro" id="IPR036881">
    <property type="entry name" value="Glyco_hydro_3_C_sf"/>
</dbReference>
<sequence>MKLTYALLLSWASTTLGQGDYQIVEPNDFYPKEPVTPYSYPSPNATGMGGWDVAIARARRFVAELTIEERVSICTGNGFPATPSISHLSCQGGISPIERVNFTGLCYVHSDTGIGNAHSYGTGFPAGVTAASTWNRELIRACAYAIATEFKAKGIHSVLGPVLALARFPGGGTNFEGLGGDPFLIGVAGYETILGHQGAGVQAEAKQFLGYDGQQYNRTYYSSKIDDKTLHEIEVWPYAEAVRAGTACVMTSYPYVNNSQASQNAHLMNDILKTHLGFQGYTQSDWFALKAGVSAMLAGLDQDMPGIAVSRASTNNTWSYYGENYTAAVRNGTVPEWRLTDAATRILTPYFWLGQDRNYPSINLEDDPRRTIANAQRQRHRAVAREVAAAGMVLLKNTDGNKGLPLIKPITIALFGPAAGQNPHGPNQYGYGPGADPADFNIPLGYGPTPLTIGFAQGTLAGGGGSGTTFYPRLEDPISAIQQRAREDLTLVDWSTTTNLTMASFVAKRATVCLPVVASFSGEGTDRNLSLLHNGDDLVTTVANNCDNTVPIVQSVGPVNLEAWIDHPNVTAVLWANLGGQELGPALVDVLYGTVNPSGRLVYTIARDDSDYAQPHIITTPQPYPQLNYTEGVSVDYRGFEKDNKTPRYWFGHGLSYSNFTYSNLVVRAQASLPESLKRPINYVADAPGGDSRLFDVAIVVEFQLRNEGPWDGTEIPQLYLQMPPRAGNPTKILRGFENVQIRDGETQSVKLFLTRKDISYWNVMEQTWVVAGGSFTVFVGASSNDIRLKGEFII</sequence>
<feature type="domain" description="Fibronectin type III-like" evidence="19">
    <location>
        <begin position="715"/>
        <end position="784"/>
    </location>
</feature>
<evidence type="ECO:0000256" key="18">
    <source>
        <dbReference type="SAM" id="SignalP"/>
    </source>
</evidence>
<comment type="caution">
    <text evidence="20">The sequence shown here is derived from an EMBL/GenBank/DDBJ whole genome shotgun (WGS) entry which is preliminary data.</text>
</comment>
<evidence type="ECO:0000256" key="14">
    <source>
        <dbReference type="ARBA" id="ARBA00039579"/>
    </source>
</evidence>
<evidence type="ECO:0000256" key="1">
    <source>
        <dbReference type="ARBA" id="ARBA00000448"/>
    </source>
</evidence>
<dbReference type="PANTHER" id="PTHR42715">
    <property type="entry name" value="BETA-GLUCOSIDASE"/>
    <property type="match status" value="1"/>
</dbReference>
<evidence type="ECO:0000256" key="15">
    <source>
        <dbReference type="ARBA" id="ARBA00041276"/>
    </source>
</evidence>
<dbReference type="PANTHER" id="PTHR42715:SF12">
    <property type="entry name" value="BETA-GLUCOSIDASE G-RELATED"/>
    <property type="match status" value="1"/>
</dbReference>
<dbReference type="Gene3D" id="3.40.50.1700">
    <property type="entry name" value="Glycoside hydrolase family 3 C-terminal domain"/>
    <property type="match status" value="1"/>
</dbReference>
<dbReference type="InterPro" id="IPR001764">
    <property type="entry name" value="Glyco_hydro_3_N"/>
</dbReference>
<evidence type="ECO:0000313" key="21">
    <source>
        <dbReference type="Proteomes" id="UP001583177"/>
    </source>
</evidence>
<dbReference type="Pfam" id="PF14310">
    <property type="entry name" value="Fn3-like"/>
    <property type="match status" value="1"/>
</dbReference>
<dbReference type="InterPro" id="IPR036962">
    <property type="entry name" value="Glyco_hydro_3_N_sf"/>
</dbReference>
<dbReference type="InterPro" id="IPR050288">
    <property type="entry name" value="Cellulose_deg_GH3"/>
</dbReference>
<dbReference type="InterPro" id="IPR002772">
    <property type="entry name" value="Glyco_hydro_3_C"/>
</dbReference>
<feature type="chain" id="PRO_5045360270" description="Probable beta-glucosidase G" evidence="18">
    <location>
        <begin position="18"/>
        <end position="795"/>
    </location>
</feature>
<evidence type="ECO:0000256" key="4">
    <source>
        <dbReference type="ARBA" id="ARBA00005336"/>
    </source>
</evidence>
<comment type="catalytic activity">
    <reaction evidence="1">
        <text>Hydrolysis of terminal, non-reducing beta-D-glucosyl residues with release of beta-D-glucose.</text>
        <dbReference type="EC" id="3.2.1.21"/>
    </reaction>
</comment>
<keyword evidence="7 18" id="KW-0732">Signal</keyword>
<dbReference type="InterPro" id="IPR026891">
    <property type="entry name" value="Fn3-like"/>
</dbReference>
<keyword evidence="6" id="KW-0964">Secreted</keyword>
<name>A0ABR3VZH3_9PEZI</name>
<comment type="function">
    <text evidence="13">Beta-glucosidases are one of a number of cellulolytic enzymes involved in the degradation of cellulosic biomass. Catalyzes the last step releasing glucose from the inhibitory cellobiose.</text>
</comment>
<evidence type="ECO:0000256" key="17">
    <source>
        <dbReference type="ARBA" id="ARBA00041808"/>
    </source>
</evidence>
<keyword evidence="12" id="KW-0624">Polysaccharide degradation</keyword>
<evidence type="ECO:0000256" key="6">
    <source>
        <dbReference type="ARBA" id="ARBA00022525"/>
    </source>
</evidence>
<evidence type="ECO:0000256" key="9">
    <source>
        <dbReference type="ARBA" id="ARBA00023180"/>
    </source>
</evidence>
<evidence type="ECO:0000256" key="7">
    <source>
        <dbReference type="ARBA" id="ARBA00022729"/>
    </source>
</evidence>
<evidence type="ECO:0000256" key="13">
    <source>
        <dbReference type="ARBA" id="ARBA00024983"/>
    </source>
</evidence>
<gene>
    <name evidence="20" type="ORF">Daus18300_013306</name>
</gene>
<proteinExistence type="inferred from homology"/>
<dbReference type="Pfam" id="PF00933">
    <property type="entry name" value="Glyco_hydro_3"/>
    <property type="match status" value="1"/>
</dbReference>
<evidence type="ECO:0000256" key="16">
    <source>
        <dbReference type="ARBA" id="ARBA00041601"/>
    </source>
</evidence>